<feature type="domain" description="PiggyBac transposable element-derived protein" evidence="1">
    <location>
        <begin position="82"/>
        <end position="159"/>
    </location>
</feature>
<gene>
    <name evidence="2" type="ORF">PR048_022050</name>
</gene>
<dbReference type="Pfam" id="PF13843">
    <property type="entry name" value="DDE_Tnp_1_7"/>
    <property type="match status" value="1"/>
</dbReference>
<reference evidence="2 3" key="1">
    <citation type="submission" date="2023-02" db="EMBL/GenBank/DDBJ databases">
        <title>LHISI_Scaffold_Assembly.</title>
        <authorList>
            <person name="Stuart O.P."/>
            <person name="Cleave R."/>
            <person name="Magrath M.J.L."/>
            <person name="Mikheyev A.S."/>
        </authorList>
    </citation>
    <scope>NUCLEOTIDE SEQUENCE [LARGE SCALE GENOMIC DNA]</scope>
    <source>
        <strain evidence="2">Daus_M_001</strain>
        <tissue evidence="2">Leg muscle</tissue>
    </source>
</reference>
<comment type="caution">
    <text evidence="2">The sequence shown here is derived from an EMBL/GenBank/DDBJ whole genome shotgun (WGS) entry which is preliminary data.</text>
</comment>
<proteinExistence type="predicted"/>
<accession>A0ABQ9H000</accession>
<dbReference type="InterPro" id="IPR029526">
    <property type="entry name" value="PGBD"/>
</dbReference>
<evidence type="ECO:0000313" key="2">
    <source>
        <dbReference type="EMBL" id="KAJ8877595.1"/>
    </source>
</evidence>
<evidence type="ECO:0000259" key="1">
    <source>
        <dbReference type="Pfam" id="PF13843"/>
    </source>
</evidence>
<sequence length="184" mass="20873">MASRYLAYNKIMKFFFPLGYADIPSGPEASFPSDEDGDACDIMQDSPGNYTFDLESTQIPNLYSDTNVAASIASPSAHIDQSPEEHILIDDMMIPFKGRSRTKQYIRGKPKLWGFKVWVKAKYSEWIQCFEFYSGRDKNLHSALGTVGDDVLRLIVTYDDNITVVRWMDNKEVRTISSFAGTEP</sequence>
<dbReference type="PANTHER" id="PTHR47272:SF1">
    <property type="entry name" value="PIGGYBAC TRANSPOSABLE ELEMENT-DERIVED PROTEIN 3-LIKE"/>
    <property type="match status" value="1"/>
</dbReference>
<dbReference type="PANTHER" id="PTHR47272">
    <property type="entry name" value="DDE_TNP_1_7 DOMAIN-CONTAINING PROTEIN"/>
    <property type="match status" value="1"/>
</dbReference>
<organism evidence="2 3">
    <name type="scientific">Dryococelus australis</name>
    <dbReference type="NCBI Taxonomy" id="614101"/>
    <lineage>
        <taxon>Eukaryota</taxon>
        <taxon>Metazoa</taxon>
        <taxon>Ecdysozoa</taxon>
        <taxon>Arthropoda</taxon>
        <taxon>Hexapoda</taxon>
        <taxon>Insecta</taxon>
        <taxon>Pterygota</taxon>
        <taxon>Neoptera</taxon>
        <taxon>Polyneoptera</taxon>
        <taxon>Phasmatodea</taxon>
        <taxon>Verophasmatodea</taxon>
        <taxon>Anareolatae</taxon>
        <taxon>Phasmatidae</taxon>
        <taxon>Eurycanthinae</taxon>
        <taxon>Dryococelus</taxon>
    </lineage>
</organism>
<name>A0ABQ9H000_9NEOP</name>
<protein>
    <recommendedName>
        <fullName evidence="1">PiggyBac transposable element-derived protein domain-containing protein</fullName>
    </recommendedName>
</protein>
<dbReference type="Proteomes" id="UP001159363">
    <property type="component" value="Chromosome 7"/>
</dbReference>
<keyword evidence="3" id="KW-1185">Reference proteome</keyword>
<dbReference type="EMBL" id="JARBHB010000008">
    <property type="protein sequence ID" value="KAJ8877595.1"/>
    <property type="molecule type" value="Genomic_DNA"/>
</dbReference>
<evidence type="ECO:0000313" key="3">
    <source>
        <dbReference type="Proteomes" id="UP001159363"/>
    </source>
</evidence>